<dbReference type="UniPathway" id="UPA00138"/>
<dbReference type="PANTHER" id="PTHR21139:SF42">
    <property type="entry name" value="TRIOSEPHOSPHATE ISOMERASE"/>
    <property type="match status" value="1"/>
</dbReference>
<keyword evidence="3" id="KW-0963">Cytoplasm</keyword>
<dbReference type="EC" id="5.3.1.1" evidence="3"/>
<accession>A0A1G2PGG9</accession>
<comment type="catalytic activity">
    <reaction evidence="3">
        <text>D-glyceraldehyde 3-phosphate = dihydroxyacetone phosphate</text>
        <dbReference type="Rhea" id="RHEA:18585"/>
        <dbReference type="ChEBI" id="CHEBI:57642"/>
        <dbReference type="ChEBI" id="CHEBI:59776"/>
        <dbReference type="EC" id="5.3.1.1"/>
    </reaction>
</comment>
<dbReference type="STRING" id="1802338.A2541_02580"/>
<dbReference type="Proteomes" id="UP000176965">
    <property type="component" value="Unassembled WGS sequence"/>
</dbReference>
<comment type="subunit">
    <text evidence="3">Homodimer.</text>
</comment>
<dbReference type="UniPathway" id="UPA00109">
    <property type="reaction ID" value="UER00189"/>
</dbReference>
<dbReference type="GO" id="GO:0019563">
    <property type="term" value="P:glycerol catabolic process"/>
    <property type="evidence" value="ECO:0007669"/>
    <property type="project" value="TreeGrafter"/>
</dbReference>
<comment type="pathway">
    <text evidence="3">Carbohydrate degradation; glycolysis; D-glyceraldehyde 3-phosphate from glycerone phosphate: step 1/1.</text>
</comment>
<protein>
    <recommendedName>
        <fullName evidence="3">Triosephosphate isomerase</fullName>
        <ecNumber evidence="3">5.3.1.1</ecNumber>
    </recommendedName>
</protein>
<evidence type="ECO:0000256" key="2">
    <source>
        <dbReference type="ARBA" id="ARBA00023235"/>
    </source>
</evidence>
<dbReference type="GO" id="GO:0046166">
    <property type="term" value="P:glyceraldehyde-3-phosphate biosynthetic process"/>
    <property type="evidence" value="ECO:0007669"/>
    <property type="project" value="TreeGrafter"/>
</dbReference>
<dbReference type="InterPro" id="IPR035990">
    <property type="entry name" value="TIM_sf"/>
</dbReference>
<dbReference type="InterPro" id="IPR000652">
    <property type="entry name" value="Triosephosphate_isomerase"/>
</dbReference>
<reference evidence="4 5" key="1">
    <citation type="journal article" date="2016" name="Nat. Commun.">
        <title>Thousands of microbial genomes shed light on interconnected biogeochemical processes in an aquifer system.</title>
        <authorList>
            <person name="Anantharaman K."/>
            <person name="Brown C.T."/>
            <person name="Hug L.A."/>
            <person name="Sharon I."/>
            <person name="Castelle C.J."/>
            <person name="Probst A.J."/>
            <person name="Thomas B.C."/>
            <person name="Singh A."/>
            <person name="Wilkins M.J."/>
            <person name="Karaoz U."/>
            <person name="Brodie E.L."/>
            <person name="Williams K.H."/>
            <person name="Hubbard S.S."/>
            <person name="Banfield J.F."/>
        </authorList>
    </citation>
    <scope>NUCLEOTIDE SEQUENCE [LARGE SCALE GENOMIC DNA]</scope>
</reference>
<dbReference type="EMBL" id="MHSQ01000026">
    <property type="protein sequence ID" value="OHA46859.1"/>
    <property type="molecule type" value="Genomic_DNA"/>
</dbReference>
<dbReference type="GO" id="GO:0006096">
    <property type="term" value="P:glycolytic process"/>
    <property type="evidence" value="ECO:0007669"/>
    <property type="project" value="UniProtKB-UniPathway"/>
</dbReference>
<evidence type="ECO:0000256" key="1">
    <source>
        <dbReference type="ARBA" id="ARBA00007422"/>
    </source>
</evidence>
<sequence>MKTKKVLVIANWKMNPETVEKAKELFRDTKAVAKNLKNTKIVVCPPFVYLSDLEKINVVTSLSAIILGAQDAFWEKNGSFTGEISSEMLKGEHYVILGHSERRALGENDEMISKKVISVIRAGLTAILCVGEKERDIHGEYLHFLRGQIINSLGKLPKRFLNKLIIAYEPVWAIGQTEERAMKPSDILETSLFIKKVLAEIYDRKLAVTTPILYGGSVEYK</sequence>
<gene>
    <name evidence="4" type="ORF">A2541_02580</name>
</gene>
<dbReference type="Gene3D" id="3.20.20.70">
    <property type="entry name" value="Aldolase class I"/>
    <property type="match status" value="1"/>
</dbReference>
<evidence type="ECO:0000256" key="3">
    <source>
        <dbReference type="RuleBase" id="RU363013"/>
    </source>
</evidence>
<organism evidence="4 5">
    <name type="scientific">Candidatus Taylorbacteria bacterium RIFOXYD2_FULL_36_9</name>
    <dbReference type="NCBI Taxonomy" id="1802338"/>
    <lineage>
        <taxon>Bacteria</taxon>
        <taxon>Candidatus Tayloriibacteriota</taxon>
    </lineage>
</organism>
<name>A0A1G2PGG9_9BACT</name>
<dbReference type="CDD" id="cd00311">
    <property type="entry name" value="TIM"/>
    <property type="match status" value="1"/>
</dbReference>
<evidence type="ECO:0000313" key="5">
    <source>
        <dbReference type="Proteomes" id="UP000176965"/>
    </source>
</evidence>
<dbReference type="SUPFAM" id="SSF51351">
    <property type="entry name" value="Triosephosphate isomerase (TIM)"/>
    <property type="match status" value="1"/>
</dbReference>
<dbReference type="Pfam" id="PF00121">
    <property type="entry name" value="TIM"/>
    <property type="match status" value="1"/>
</dbReference>
<dbReference type="InterPro" id="IPR013785">
    <property type="entry name" value="Aldolase_TIM"/>
</dbReference>
<evidence type="ECO:0000313" key="4">
    <source>
        <dbReference type="EMBL" id="OHA46859.1"/>
    </source>
</evidence>
<comment type="caution">
    <text evidence="4">The sequence shown here is derived from an EMBL/GenBank/DDBJ whole genome shotgun (WGS) entry which is preliminary data.</text>
</comment>
<dbReference type="GO" id="GO:0004807">
    <property type="term" value="F:triose-phosphate isomerase activity"/>
    <property type="evidence" value="ECO:0007669"/>
    <property type="project" value="UniProtKB-EC"/>
</dbReference>
<comment type="subcellular location">
    <subcellularLocation>
        <location evidence="3">Cytoplasm</location>
    </subcellularLocation>
</comment>
<dbReference type="AlphaFoldDB" id="A0A1G2PGG9"/>
<feature type="non-terminal residue" evidence="4">
    <location>
        <position position="221"/>
    </location>
</feature>
<keyword evidence="3" id="KW-0312">Gluconeogenesis</keyword>
<comment type="pathway">
    <text evidence="3">Carbohydrate biosynthesis; gluconeogenesis.</text>
</comment>
<dbReference type="GO" id="GO:0006094">
    <property type="term" value="P:gluconeogenesis"/>
    <property type="evidence" value="ECO:0007669"/>
    <property type="project" value="UniProtKB-UniPathway"/>
</dbReference>
<keyword evidence="3" id="KW-0324">Glycolysis</keyword>
<dbReference type="GO" id="GO:0005829">
    <property type="term" value="C:cytosol"/>
    <property type="evidence" value="ECO:0007669"/>
    <property type="project" value="TreeGrafter"/>
</dbReference>
<proteinExistence type="inferred from homology"/>
<dbReference type="PROSITE" id="PS51440">
    <property type="entry name" value="TIM_2"/>
    <property type="match status" value="1"/>
</dbReference>
<dbReference type="PANTHER" id="PTHR21139">
    <property type="entry name" value="TRIOSEPHOSPHATE ISOMERASE"/>
    <property type="match status" value="1"/>
</dbReference>
<keyword evidence="2 3" id="KW-0413">Isomerase</keyword>
<comment type="similarity">
    <text evidence="1 3">Belongs to the triosephosphate isomerase family.</text>
</comment>